<evidence type="ECO:0000313" key="1">
    <source>
        <dbReference type="EMBL" id="RNA23587.1"/>
    </source>
</evidence>
<accession>A0A3M7RJL4</accession>
<comment type="caution">
    <text evidence="1">The sequence shown here is derived from an EMBL/GenBank/DDBJ whole genome shotgun (WGS) entry which is preliminary data.</text>
</comment>
<proteinExistence type="predicted"/>
<evidence type="ECO:0000313" key="2">
    <source>
        <dbReference type="Proteomes" id="UP000276133"/>
    </source>
</evidence>
<dbReference type="EMBL" id="REGN01003255">
    <property type="protein sequence ID" value="RNA23587.1"/>
    <property type="molecule type" value="Genomic_DNA"/>
</dbReference>
<dbReference type="AlphaFoldDB" id="A0A3M7RJL4"/>
<protein>
    <submittedName>
        <fullName evidence="1">Uncharacterized protein</fullName>
    </submittedName>
</protein>
<organism evidence="1 2">
    <name type="scientific">Brachionus plicatilis</name>
    <name type="common">Marine rotifer</name>
    <name type="synonym">Brachionus muelleri</name>
    <dbReference type="NCBI Taxonomy" id="10195"/>
    <lineage>
        <taxon>Eukaryota</taxon>
        <taxon>Metazoa</taxon>
        <taxon>Spiralia</taxon>
        <taxon>Gnathifera</taxon>
        <taxon>Rotifera</taxon>
        <taxon>Eurotatoria</taxon>
        <taxon>Monogononta</taxon>
        <taxon>Pseudotrocha</taxon>
        <taxon>Ploima</taxon>
        <taxon>Brachionidae</taxon>
        <taxon>Brachionus</taxon>
    </lineage>
</organism>
<name>A0A3M7RJL4_BRAPC</name>
<sequence>MLARELMHAPLTSLSPKNDIISLQGLLSSSPDLIFTSSEIYANRLTQPFIIKCIGINYR</sequence>
<gene>
    <name evidence="1" type="ORF">BpHYR1_040495</name>
</gene>
<keyword evidence="2" id="KW-1185">Reference proteome</keyword>
<reference evidence="1 2" key="1">
    <citation type="journal article" date="2018" name="Sci. Rep.">
        <title>Genomic signatures of local adaptation to the degree of environmental predictability in rotifers.</title>
        <authorList>
            <person name="Franch-Gras L."/>
            <person name="Hahn C."/>
            <person name="Garcia-Roger E.M."/>
            <person name="Carmona M.J."/>
            <person name="Serra M."/>
            <person name="Gomez A."/>
        </authorList>
    </citation>
    <scope>NUCLEOTIDE SEQUENCE [LARGE SCALE GENOMIC DNA]</scope>
    <source>
        <strain evidence="1">HYR1</strain>
    </source>
</reference>
<dbReference type="Proteomes" id="UP000276133">
    <property type="component" value="Unassembled WGS sequence"/>
</dbReference>